<protein>
    <submittedName>
        <fullName evidence="2">Uncharacterized protein</fullName>
    </submittedName>
</protein>
<feature type="compositionally biased region" description="Basic and acidic residues" evidence="1">
    <location>
        <begin position="45"/>
        <end position="54"/>
    </location>
</feature>
<keyword evidence="3" id="KW-1185">Reference proteome</keyword>
<sequence length="75" mass="8745">MDTMVISTPTKTATPHRCTLPSAHNNWSPWAWNWWLTQPDHDVIKEEKERKENQTADNKQQAPADQETKETIKSD</sequence>
<proteinExistence type="predicted"/>
<gene>
    <name evidence="2" type="ORF">PEVE_00005956</name>
</gene>
<feature type="region of interest" description="Disordered" evidence="1">
    <location>
        <begin position="45"/>
        <end position="75"/>
    </location>
</feature>
<reference evidence="2 3" key="1">
    <citation type="submission" date="2022-05" db="EMBL/GenBank/DDBJ databases">
        <authorList>
            <consortium name="Genoscope - CEA"/>
            <person name="William W."/>
        </authorList>
    </citation>
    <scope>NUCLEOTIDE SEQUENCE [LARGE SCALE GENOMIC DNA]</scope>
</reference>
<evidence type="ECO:0000256" key="1">
    <source>
        <dbReference type="SAM" id="MobiDB-lite"/>
    </source>
</evidence>
<evidence type="ECO:0000313" key="3">
    <source>
        <dbReference type="Proteomes" id="UP001159427"/>
    </source>
</evidence>
<feature type="compositionally biased region" description="Basic and acidic residues" evidence="1">
    <location>
        <begin position="66"/>
        <end position="75"/>
    </location>
</feature>
<name>A0ABN8QN18_9CNID</name>
<accession>A0ABN8QN18</accession>
<dbReference type="EMBL" id="CALNXI010001384">
    <property type="protein sequence ID" value="CAH3167187.1"/>
    <property type="molecule type" value="Genomic_DNA"/>
</dbReference>
<organism evidence="2 3">
    <name type="scientific">Porites evermanni</name>
    <dbReference type="NCBI Taxonomy" id="104178"/>
    <lineage>
        <taxon>Eukaryota</taxon>
        <taxon>Metazoa</taxon>
        <taxon>Cnidaria</taxon>
        <taxon>Anthozoa</taxon>
        <taxon>Hexacorallia</taxon>
        <taxon>Scleractinia</taxon>
        <taxon>Fungiina</taxon>
        <taxon>Poritidae</taxon>
        <taxon>Porites</taxon>
    </lineage>
</organism>
<dbReference type="Proteomes" id="UP001159427">
    <property type="component" value="Unassembled WGS sequence"/>
</dbReference>
<comment type="caution">
    <text evidence="2">The sequence shown here is derived from an EMBL/GenBank/DDBJ whole genome shotgun (WGS) entry which is preliminary data.</text>
</comment>
<evidence type="ECO:0000313" key="2">
    <source>
        <dbReference type="EMBL" id="CAH3167187.1"/>
    </source>
</evidence>